<sequence length="532" mass="57485">MAPGKFTIPGLLEPVMVKKWYLNTTHIRRVVAHHRSVVNSHLLELTADIPLVEADLSESSPYRIGAAQLGLKGSRIDAKVAAATGGVDNGMAAFEWISNVYNEAYAVESGVDVDYGAPMPIVVDNTGGASVTEKLYLLCALLLPTRALKRSPLIVLDQELRSTVAANLALLRARADLTLDGLRSTLAETFGNQHAAASALSNVSVRENMNILQLLYSLMQHLRGVAGVTMPLRAPLATGSSAATVAAAVKPYEKSTLDKLLQLHREFVSLFSVTDHNPAGFDLRAAKRIVDEAVLTVAVRWAPFAHIDQRYEFNPTHSGNARASYERALAYTAITMRIFRMLYGFIYPLWPDLSRSLAHRFELQFKTSVLLSPAVSAPEAAVLSELTITKGDLAVFDNHVRILEAINRVVSPEPRKTTPANSKLEGAHDLSKDLSPARVPRHHYRGYLCVQDATTGLLPALGAGASSRAAANAGPVLLLKRVADVGLLTVPNASTIFNTGNLETTQITPQVQLRAFDARGWTPTAIPTKASS</sequence>
<dbReference type="Proteomes" id="UP000744676">
    <property type="component" value="Unassembled WGS sequence"/>
</dbReference>
<organism evidence="1 2">
    <name type="scientific">Geotrichum galactomycetum</name>
    <dbReference type="NCBI Taxonomy" id="27317"/>
    <lineage>
        <taxon>Eukaryota</taxon>
        <taxon>Fungi</taxon>
        <taxon>Dikarya</taxon>
        <taxon>Ascomycota</taxon>
        <taxon>Saccharomycotina</taxon>
        <taxon>Dipodascomycetes</taxon>
        <taxon>Dipodascales</taxon>
        <taxon>Dipodascaceae</taxon>
        <taxon>Geotrichum</taxon>
    </lineage>
</organism>
<keyword evidence="2" id="KW-1185">Reference proteome</keyword>
<evidence type="ECO:0000313" key="1">
    <source>
        <dbReference type="EMBL" id="KAF5099884.1"/>
    </source>
</evidence>
<dbReference type="EMBL" id="QVQA01000028">
    <property type="protein sequence ID" value="KAF5099884.1"/>
    <property type="molecule type" value="Genomic_DNA"/>
</dbReference>
<accession>A0ACB6V704</accession>
<comment type="caution">
    <text evidence="1">The sequence shown here is derived from an EMBL/GenBank/DDBJ whole genome shotgun (WGS) entry which is preliminary data.</text>
</comment>
<gene>
    <name evidence="1" type="ORF">D0Z00_001476</name>
</gene>
<reference evidence="1 2" key="1">
    <citation type="journal article" date="2020" name="Front. Microbiol.">
        <title>Phenotypic and Genetic Characterization of the Cheese Ripening Yeast Geotrichum candidum.</title>
        <authorList>
            <person name="Perkins V."/>
            <person name="Vignola S."/>
            <person name="Lessard M.H."/>
            <person name="Plante P.L."/>
            <person name="Corbeil J."/>
            <person name="Dugat-Bony E."/>
            <person name="Frenette M."/>
            <person name="Labrie S."/>
        </authorList>
    </citation>
    <scope>NUCLEOTIDE SEQUENCE [LARGE SCALE GENOMIC DNA]</scope>
    <source>
        <strain evidence="1 2">LMA-1147</strain>
    </source>
</reference>
<protein>
    <submittedName>
        <fullName evidence="1">Uncharacterized protein</fullName>
    </submittedName>
</protein>
<evidence type="ECO:0000313" key="2">
    <source>
        <dbReference type="Proteomes" id="UP000744676"/>
    </source>
</evidence>
<name>A0ACB6V704_9ASCO</name>
<proteinExistence type="predicted"/>